<dbReference type="AlphaFoldDB" id="A0A0E9T0W3"/>
<reference evidence="1" key="1">
    <citation type="submission" date="2014-11" db="EMBL/GenBank/DDBJ databases">
        <authorList>
            <person name="Amaro Gonzalez C."/>
        </authorList>
    </citation>
    <scope>NUCLEOTIDE SEQUENCE</scope>
</reference>
<protein>
    <submittedName>
        <fullName evidence="1">Uncharacterized protein</fullName>
    </submittedName>
</protein>
<organism evidence="1">
    <name type="scientific">Anguilla anguilla</name>
    <name type="common">European freshwater eel</name>
    <name type="synonym">Muraena anguilla</name>
    <dbReference type="NCBI Taxonomy" id="7936"/>
    <lineage>
        <taxon>Eukaryota</taxon>
        <taxon>Metazoa</taxon>
        <taxon>Chordata</taxon>
        <taxon>Craniata</taxon>
        <taxon>Vertebrata</taxon>
        <taxon>Euteleostomi</taxon>
        <taxon>Actinopterygii</taxon>
        <taxon>Neopterygii</taxon>
        <taxon>Teleostei</taxon>
        <taxon>Anguilliformes</taxon>
        <taxon>Anguillidae</taxon>
        <taxon>Anguilla</taxon>
    </lineage>
</organism>
<name>A0A0E9T0W3_ANGAN</name>
<sequence length="40" mass="4407">MYACSHSTTLVFLPDCSGISVVCKCSLRCRTPHCPPKNHN</sequence>
<accession>A0A0E9T0W3</accession>
<proteinExistence type="predicted"/>
<dbReference type="EMBL" id="GBXM01062214">
    <property type="protein sequence ID" value="JAH46363.1"/>
    <property type="molecule type" value="Transcribed_RNA"/>
</dbReference>
<evidence type="ECO:0000313" key="1">
    <source>
        <dbReference type="EMBL" id="JAH46363.1"/>
    </source>
</evidence>
<reference evidence="1" key="2">
    <citation type="journal article" date="2015" name="Fish Shellfish Immunol.">
        <title>Early steps in the European eel (Anguilla anguilla)-Vibrio vulnificus interaction in the gills: Role of the RtxA13 toxin.</title>
        <authorList>
            <person name="Callol A."/>
            <person name="Pajuelo D."/>
            <person name="Ebbesson L."/>
            <person name="Teles M."/>
            <person name="MacKenzie S."/>
            <person name="Amaro C."/>
        </authorList>
    </citation>
    <scope>NUCLEOTIDE SEQUENCE</scope>
</reference>